<feature type="transmembrane region" description="Helical" evidence="1">
    <location>
        <begin position="51"/>
        <end position="75"/>
    </location>
</feature>
<feature type="transmembrane region" description="Helical" evidence="1">
    <location>
        <begin position="185"/>
        <end position="205"/>
    </location>
</feature>
<keyword evidence="1" id="KW-0812">Transmembrane</keyword>
<gene>
    <name evidence="2" type="ORF">EMA8858_02176</name>
</gene>
<reference evidence="2" key="1">
    <citation type="submission" date="2021-12" db="EMBL/GenBank/DDBJ databases">
        <authorList>
            <person name="Rodrigo-Torres L."/>
            <person name="Arahal R. D."/>
            <person name="Lucena T."/>
        </authorList>
    </citation>
    <scope>NUCLEOTIDE SEQUENCE</scope>
    <source>
        <strain evidence="2">CECT 8858</strain>
    </source>
</reference>
<feature type="transmembrane region" description="Helical" evidence="1">
    <location>
        <begin position="96"/>
        <end position="113"/>
    </location>
</feature>
<keyword evidence="1" id="KW-0472">Membrane</keyword>
<evidence type="ECO:0000313" key="2">
    <source>
        <dbReference type="EMBL" id="CAH0996046.1"/>
    </source>
</evidence>
<keyword evidence="3" id="KW-1185">Reference proteome</keyword>
<organism evidence="2 3">
    <name type="scientific">Emticicia aquatica</name>
    <dbReference type="NCBI Taxonomy" id="1681835"/>
    <lineage>
        <taxon>Bacteria</taxon>
        <taxon>Pseudomonadati</taxon>
        <taxon>Bacteroidota</taxon>
        <taxon>Cytophagia</taxon>
        <taxon>Cytophagales</taxon>
        <taxon>Leadbetterellaceae</taxon>
        <taxon>Emticicia</taxon>
    </lineage>
</organism>
<feature type="transmembrane region" description="Helical" evidence="1">
    <location>
        <begin position="237"/>
        <end position="255"/>
    </location>
</feature>
<dbReference type="EMBL" id="CAKLPY010000002">
    <property type="protein sequence ID" value="CAH0996046.1"/>
    <property type="molecule type" value="Genomic_DNA"/>
</dbReference>
<feature type="transmembrane region" description="Helical" evidence="1">
    <location>
        <begin position="157"/>
        <end position="179"/>
    </location>
</feature>
<dbReference type="Proteomes" id="UP000837932">
    <property type="component" value="Unassembled WGS sequence"/>
</dbReference>
<sequence length="266" mass="30130">MKSIANQISIKTLQILNWLFFFAMITANYLANALPFNGKTTGELSDQYPNLFVPAPITFAIWGVIYVLLLFFCIQQSKAFFSKTIDSSTNDLVKKIGFRFIITCILNIFWILAWHYEHLFFSVLVMVSLLIQLIDINSKINKLEITRSFIIKSSFGVYLGWICIAIIANITALLVYFGWEGMGQSPSFWTCFMILLGAVIVSCTLLKLQNSFIGIAVLWAFIGILIARIGAVDYYRFIVWTTVFGIVIVGTSLIIETTKSVFKNSR</sequence>
<dbReference type="RefSeq" id="WP_238806616.1">
    <property type="nucleotide sequence ID" value="NZ_CAKLPY010000002.1"/>
</dbReference>
<protein>
    <recommendedName>
        <fullName evidence="4">Lantibiotic ABC transporter permease</fullName>
    </recommendedName>
</protein>
<feature type="transmembrane region" description="Helical" evidence="1">
    <location>
        <begin position="212"/>
        <end position="231"/>
    </location>
</feature>
<dbReference type="PANTHER" id="PTHR33802:SF1">
    <property type="entry name" value="XK-RELATED PROTEIN"/>
    <property type="match status" value="1"/>
</dbReference>
<evidence type="ECO:0008006" key="4">
    <source>
        <dbReference type="Google" id="ProtNLM"/>
    </source>
</evidence>
<evidence type="ECO:0000313" key="3">
    <source>
        <dbReference type="Proteomes" id="UP000837932"/>
    </source>
</evidence>
<feature type="transmembrane region" description="Helical" evidence="1">
    <location>
        <begin position="12"/>
        <end position="31"/>
    </location>
</feature>
<dbReference type="PANTHER" id="PTHR33802">
    <property type="entry name" value="SI:CH211-161H7.5-RELATED"/>
    <property type="match status" value="1"/>
</dbReference>
<proteinExistence type="predicted"/>
<feature type="transmembrane region" description="Helical" evidence="1">
    <location>
        <begin position="119"/>
        <end position="136"/>
    </location>
</feature>
<keyword evidence="1" id="KW-1133">Transmembrane helix</keyword>
<name>A0ABM9AQX9_9BACT</name>
<comment type="caution">
    <text evidence="2">The sequence shown here is derived from an EMBL/GenBank/DDBJ whole genome shotgun (WGS) entry which is preliminary data.</text>
</comment>
<evidence type="ECO:0000256" key="1">
    <source>
        <dbReference type="SAM" id="Phobius"/>
    </source>
</evidence>
<accession>A0ABM9AQX9</accession>